<dbReference type="Proteomes" id="UP001221411">
    <property type="component" value="Unassembled WGS sequence"/>
</dbReference>
<feature type="compositionally biased region" description="Basic and acidic residues" evidence="1">
    <location>
        <begin position="66"/>
        <end position="82"/>
    </location>
</feature>
<dbReference type="RefSeq" id="WP_271916141.1">
    <property type="nucleotide sequence ID" value="NZ_JAQNDO010000001.1"/>
</dbReference>
<name>A0ABT5EGN8_9BACT</name>
<accession>A0ABT5EGN8</accession>
<dbReference type="EMBL" id="JAQNDO010000001">
    <property type="protein sequence ID" value="MDC0740931.1"/>
    <property type="molecule type" value="Genomic_DNA"/>
</dbReference>
<reference evidence="2 3" key="1">
    <citation type="submission" date="2022-11" db="EMBL/GenBank/DDBJ databases">
        <title>Minimal conservation of predation-associated metabolite biosynthetic gene clusters underscores biosynthetic potential of Myxococcota including descriptions for ten novel species: Archangium lansinium sp. nov., Myxococcus landrumus sp. nov., Nannocystis bai.</title>
        <authorList>
            <person name="Ahearne A."/>
            <person name="Stevens C."/>
            <person name="Dowd S."/>
        </authorList>
    </citation>
    <scope>NUCLEOTIDE SEQUENCE [LARGE SCALE GENOMIC DNA]</scope>
    <source>
        <strain evidence="2 3">RJM3</strain>
    </source>
</reference>
<comment type="caution">
    <text evidence="2">The sequence shown here is derived from an EMBL/GenBank/DDBJ whole genome shotgun (WGS) entry which is preliminary data.</text>
</comment>
<protein>
    <submittedName>
        <fullName evidence="2">Uncharacterized protein</fullName>
    </submittedName>
</protein>
<organism evidence="2 3">
    <name type="scientific">Polyangium mundeleinium</name>
    <dbReference type="NCBI Taxonomy" id="2995306"/>
    <lineage>
        <taxon>Bacteria</taxon>
        <taxon>Pseudomonadati</taxon>
        <taxon>Myxococcota</taxon>
        <taxon>Polyangia</taxon>
        <taxon>Polyangiales</taxon>
        <taxon>Polyangiaceae</taxon>
        <taxon>Polyangium</taxon>
    </lineage>
</organism>
<feature type="region of interest" description="Disordered" evidence="1">
    <location>
        <begin position="62"/>
        <end position="82"/>
    </location>
</feature>
<evidence type="ECO:0000313" key="2">
    <source>
        <dbReference type="EMBL" id="MDC0740931.1"/>
    </source>
</evidence>
<proteinExistence type="predicted"/>
<evidence type="ECO:0000313" key="3">
    <source>
        <dbReference type="Proteomes" id="UP001221411"/>
    </source>
</evidence>
<feature type="region of interest" description="Disordered" evidence="1">
    <location>
        <begin position="1"/>
        <end position="23"/>
    </location>
</feature>
<keyword evidence="3" id="KW-1185">Reference proteome</keyword>
<sequence>MAKNAGVKGKRERRATPPVTGAKDEVRVELPEGKRFWDMCSPDQKAAITKALADLLVADLISYPPPKEDVTQPEENGDKKRS</sequence>
<gene>
    <name evidence="2" type="ORF">POL67_06205</name>
</gene>
<evidence type="ECO:0000256" key="1">
    <source>
        <dbReference type="SAM" id="MobiDB-lite"/>
    </source>
</evidence>